<dbReference type="BioCyc" id="RSPH349102:G1G8M-3412-MONOMER"/>
<dbReference type="EMBL" id="CP000662">
    <property type="protein sequence ID" value="ABP72192.1"/>
    <property type="molecule type" value="Genomic_DNA"/>
</dbReference>
<name>A4WXS8_CERS5</name>
<gene>
    <name evidence="2" type="ordered locus">Rsph17025_3308</name>
</gene>
<dbReference type="HOGENOM" id="CLU_2169118_0_0_5"/>
<evidence type="ECO:0000313" key="2">
    <source>
        <dbReference type="EMBL" id="ABP72192.1"/>
    </source>
</evidence>
<protein>
    <submittedName>
        <fullName evidence="2">Uncharacterized protein</fullName>
    </submittedName>
</protein>
<dbReference type="KEGG" id="rsq:Rsph17025_3308"/>
<feature type="region of interest" description="Disordered" evidence="1">
    <location>
        <begin position="33"/>
        <end position="110"/>
    </location>
</feature>
<organism evidence="2">
    <name type="scientific">Cereibacter sphaeroides (strain ATCC 17025 / ATH 2.4.3)</name>
    <name type="common">Rhodobacter sphaeroides</name>
    <dbReference type="NCBI Taxonomy" id="349102"/>
    <lineage>
        <taxon>Bacteria</taxon>
        <taxon>Pseudomonadati</taxon>
        <taxon>Pseudomonadota</taxon>
        <taxon>Alphaproteobacteria</taxon>
        <taxon>Rhodobacterales</taxon>
        <taxon>Paracoccaceae</taxon>
        <taxon>Cereibacter</taxon>
    </lineage>
</organism>
<keyword evidence="2" id="KW-0614">Plasmid</keyword>
<accession>A4WXS8</accession>
<geneLocation type="plasmid" evidence="2">
    <name>pRSPA01</name>
</geneLocation>
<sequence>MAEEAGVPGAAGGHAVAIVADLDRKRERCQQGLGAMRSRGRTCAQQCEGRDQREQQGLHPGAAPDHQQGPSSPGRAGCRPVPGREAGSVSGKTEMRDRPFMPPSSTAAAA</sequence>
<reference evidence="2" key="1">
    <citation type="submission" date="2007-04" db="EMBL/GenBank/DDBJ databases">
        <title>Complete sequence of plasmid pRSPA01 of Rhodobacter sphaeroides ATCC 17025.</title>
        <authorList>
            <consortium name="US DOE Joint Genome Institute"/>
            <person name="Copeland A."/>
            <person name="Lucas S."/>
            <person name="Lapidus A."/>
            <person name="Barry K."/>
            <person name="Detter J.C."/>
            <person name="Glavina del Rio T."/>
            <person name="Hammon N."/>
            <person name="Israni S."/>
            <person name="Dalin E."/>
            <person name="Tice H."/>
            <person name="Pitluck S."/>
            <person name="Chertkov O."/>
            <person name="Brettin T."/>
            <person name="Bruce D."/>
            <person name="Han C."/>
            <person name="Schmutz J."/>
            <person name="Larimer F."/>
            <person name="Land M."/>
            <person name="Hauser L."/>
            <person name="Kyrpides N."/>
            <person name="Kim E."/>
            <person name="Richardson P."/>
            <person name="Mackenzie C."/>
            <person name="Choudhary M."/>
            <person name="Donohue T.J."/>
            <person name="Kaplan S."/>
        </authorList>
    </citation>
    <scope>NUCLEOTIDE SEQUENCE [LARGE SCALE GENOMIC DNA]</scope>
    <source>
        <strain evidence="2">ATCC 17025</strain>
        <plasmid evidence="2">pRSPA01</plasmid>
    </source>
</reference>
<evidence type="ECO:0000256" key="1">
    <source>
        <dbReference type="SAM" id="MobiDB-lite"/>
    </source>
</evidence>
<proteinExistence type="predicted"/>
<dbReference type="AlphaFoldDB" id="A4WXS8"/>